<name>W9Z8X2_FUSOX</name>
<dbReference type="VEuPathDB" id="FungiDB:FOMG_18580"/>
<feature type="region of interest" description="Disordered" evidence="1">
    <location>
        <begin position="1"/>
        <end position="33"/>
    </location>
</feature>
<feature type="region of interest" description="Disordered" evidence="1">
    <location>
        <begin position="225"/>
        <end position="266"/>
    </location>
</feature>
<proteinExistence type="predicted"/>
<evidence type="ECO:0000256" key="1">
    <source>
        <dbReference type="SAM" id="MobiDB-lite"/>
    </source>
</evidence>
<reference evidence="2" key="1">
    <citation type="submission" date="2012-04" db="EMBL/GenBank/DDBJ databases">
        <title>The Genome Sequence of Fusarium oxysporum melonis.</title>
        <authorList>
            <consortium name="The Broad Institute Genome Sequencing Platform"/>
            <person name="Ma L.-J."/>
            <person name="Gale L.R."/>
            <person name="Schwartz D.C."/>
            <person name="Zhou S."/>
            <person name="Corby-Kistler H."/>
            <person name="Young S.K."/>
            <person name="Zeng Q."/>
            <person name="Gargeya S."/>
            <person name="Fitzgerald M."/>
            <person name="Haas B."/>
            <person name="Abouelleil A."/>
            <person name="Alvarado L."/>
            <person name="Arachchi H.M."/>
            <person name="Berlin A."/>
            <person name="Brown A."/>
            <person name="Chapman S.B."/>
            <person name="Chen Z."/>
            <person name="Dunbar C."/>
            <person name="Freedman E."/>
            <person name="Gearin G."/>
            <person name="Goldberg J."/>
            <person name="Griggs A."/>
            <person name="Gujja S."/>
            <person name="Heiman D."/>
            <person name="Howarth C."/>
            <person name="Larson L."/>
            <person name="Lui A."/>
            <person name="MacDonald P.J.P."/>
            <person name="Montmayeur A."/>
            <person name="Murphy C."/>
            <person name="Neiman D."/>
            <person name="Pearson M."/>
            <person name="Priest M."/>
            <person name="Roberts A."/>
            <person name="Saif S."/>
            <person name="Shea T."/>
            <person name="Shenoy N."/>
            <person name="Sisk P."/>
            <person name="Stolte C."/>
            <person name="Sykes S."/>
            <person name="Wortman J."/>
            <person name="Nusbaum C."/>
            <person name="Birren B."/>
        </authorList>
    </citation>
    <scope>NUCLEOTIDE SEQUENCE</scope>
    <source>
        <strain evidence="2">26406</strain>
    </source>
</reference>
<dbReference type="Proteomes" id="UP000030703">
    <property type="component" value="Unassembled WGS sequence"/>
</dbReference>
<feature type="compositionally biased region" description="Polar residues" evidence="1">
    <location>
        <begin position="108"/>
        <end position="120"/>
    </location>
</feature>
<feature type="region of interest" description="Disordered" evidence="1">
    <location>
        <begin position="148"/>
        <end position="168"/>
    </location>
</feature>
<feature type="compositionally biased region" description="Polar residues" evidence="1">
    <location>
        <begin position="233"/>
        <end position="259"/>
    </location>
</feature>
<dbReference type="AlphaFoldDB" id="W9Z8X2"/>
<organism evidence="2">
    <name type="scientific">Fusarium oxysporum f. sp. melonis 26406</name>
    <dbReference type="NCBI Taxonomy" id="1089452"/>
    <lineage>
        <taxon>Eukaryota</taxon>
        <taxon>Fungi</taxon>
        <taxon>Dikarya</taxon>
        <taxon>Ascomycota</taxon>
        <taxon>Pezizomycotina</taxon>
        <taxon>Sordariomycetes</taxon>
        <taxon>Hypocreomycetidae</taxon>
        <taxon>Hypocreales</taxon>
        <taxon>Nectriaceae</taxon>
        <taxon>Fusarium</taxon>
        <taxon>Fusarium oxysporum species complex</taxon>
    </lineage>
</organism>
<accession>W9Z8X2</accession>
<gene>
    <name evidence="2" type="ORF">FOMG_18580</name>
</gene>
<sequence>MGRRAFTNPSKVESESERARNRRRRQQQRHQNLVRRERLAYPGIRVINSAYGQVLPEDGSCNGLMHDSTTIPWPARQTVPSAPALATSVHEEARPSPSVCADEHAPSYPTTSDSTDGQALPSLTSQLTETRHDAEQVAAHIDAPSTLRPWSAGQRVPPEMRTPRGCTPESTRALTRLRVQRHRNRLHRLRIPPTLPSVACTDGLPLTPSRESNSGAITDNHQSQSIAMAPGPSASTCRVQADSQTHSVRSRAGSSQSPSGLIVSDVDGNRNETLDSFIEALWHQDSELRSDSLDPHETAYDQAFRIFFHSKCNCENGCEVNEPEHTCSLRESVQYLQSSLPPVPTIFGEAGSYDPGSFFRQWRDFLPNQPSHPLSFRKSQMQLLPENEPEHIRFGTFNSHSVHFSAFLFFPCAAPDSTSATRNALSLQRQKDLYDHIIIPAACEAMSNPCRQEIPRTYDIAYAKSRSFQEKPGNNRWRPDDVNRAVHLQYTIPAEDLPLFWTLVVSKADEFQLTTKSGETVPYFKGPRLLFQSHDLKNTFGKETLNASLDDFESSVIQALDPAHLDIHSCWIDIGARDYVASDPPHSTAGRGPFTVLWRSQCHSHPHEQISRIAPESRSNAVRFQRFLLRDIGDYQVKAKRTRATNPGHPHERRPGVIRAKTYSCHKELFSVMFSNYEIFGSGFLPLLALSEGMLNDLSADNRGRRQASNTTQIRRGALLKAWEANKRHLRATSNTAALANYSIRKEMTFRLDVIKPR</sequence>
<dbReference type="HOGENOM" id="CLU_000692_2_0_1"/>
<dbReference type="OrthoDB" id="5077747at2759"/>
<reference evidence="2" key="2">
    <citation type="submission" date="2012-05" db="EMBL/GenBank/DDBJ databases">
        <title>Annotation of the Genome Sequence of Fusarium oxysporum f. sp. melonis 26406.</title>
        <authorList>
            <consortium name="The Broad Institute Genomics Platform"/>
            <person name="Ma L.-J."/>
            <person name="Corby-Kistler H."/>
            <person name="Broz K."/>
            <person name="Gale L.R."/>
            <person name="Jonkers W."/>
            <person name="O'Donnell K."/>
            <person name="Ploetz R."/>
            <person name="Steinberg C."/>
            <person name="Schwartz D.C."/>
            <person name="VanEtten H."/>
            <person name="Zhou S."/>
            <person name="Young S.K."/>
            <person name="Zeng Q."/>
            <person name="Gargeya S."/>
            <person name="Fitzgerald M."/>
            <person name="Abouelleil A."/>
            <person name="Alvarado L."/>
            <person name="Chapman S.B."/>
            <person name="Gainer-Dewar J."/>
            <person name="Goldberg J."/>
            <person name="Griggs A."/>
            <person name="Gujja S."/>
            <person name="Hansen M."/>
            <person name="Howarth C."/>
            <person name="Imamovic A."/>
            <person name="Ireland A."/>
            <person name="Larimer J."/>
            <person name="McCowan C."/>
            <person name="Murphy C."/>
            <person name="Pearson M."/>
            <person name="Poon T.W."/>
            <person name="Priest M."/>
            <person name="Roberts A."/>
            <person name="Saif S."/>
            <person name="Shea T."/>
            <person name="Sykes S."/>
            <person name="Wortman J."/>
            <person name="Nusbaum C."/>
            <person name="Birren B."/>
        </authorList>
    </citation>
    <scope>NUCLEOTIDE SEQUENCE</scope>
    <source>
        <strain evidence="2">26406</strain>
    </source>
</reference>
<protein>
    <submittedName>
        <fullName evidence="2">Uncharacterized protein</fullName>
    </submittedName>
</protein>
<feature type="region of interest" description="Disordered" evidence="1">
    <location>
        <begin position="83"/>
        <end position="120"/>
    </location>
</feature>
<evidence type="ECO:0000313" key="2">
    <source>
        <dbReference type="EMBL" id="EXK24713.1"/>
    </source>
</evidence>
<dbReference type="EMBL" id="JH659459">
    <property type="protein sequence ID" value="EXK24713.1"/>
    <property type="molecule type" value="Genomic_DNA"/>
</dbReference>